<dbReference type="InterPro" id="IPR001611">
    <property type="entry name" value="Leu-rich_rpt"/>
</dbReference>
<dbReference type="GO" id="GO:0005096">
    <property type="term" value="F:GTPase activator activity"/>
    <property type="evidence" value="ECO:0007669"/>
    <property type="project" value="InterPro"/>
</dbReference>
<evidence type="ECO:0000313" key="2">
    <source>
        <dbReference type="EMBL" id="CAE0012532.1"/>
    </source>
</evidence>
<sequence>MSTVGPRISDFLVTTIIRRSMDSGDEDKDDDVLATVLICLASGAHLTHQHFAVLATANRAFRKAVSRAKPFVTNVTLRLNQTQDLPYVIDAIATCKVIDARYSGLGAGGMRVLAKAATSQEAFEHLTSLNISTNVIGDDGVRAIANAVQAGALRNLSKLTMRENQISADGGRAIAQVARWERLTELDVAENNLGDEGARVFAKAAKAGAFPKLRYMNLSSNNVTSSGVKALADESKRGAFALDY</sequence>
<dbReference type="Gene3D" id="3.80.10.10">
    <property type="entry name" value="Ribonuclease Inhibitor"/>
    <property type="match status" value="1"/>
</dbReference>
<dbReference type="GO" id="GO:0005930">
    <property type="term" value="C:axoneme"/>
    <property type="evidence" value="ECO:0007669"/>
    <property type="project" value="UniProtKB-SubCell"/>
</dbReference>
<dbReference type="SMART" id="SM00368">
    <property type="entry name" value="LRR_RI"/>
    <property type="match status" value="4"/>
</dbReference>
<reference evidence="2" key="1">
    <citation type="submission" date="2021-01" db="EMBL/GenBank/DDBJ databases">
        <authorList>
            <person name="Corre E."/>
            <person name="Pelletier E."/>
            <person name="Niang G."/>
            <person name="Scheremetjew M."/>
            <person name="Finn R."/>
            <person name="Kale V."/>
            <person name="Holt S."/>
            <person name="Cochrane G."/>
            <person name="Meng A."/>
            <person name="Brown T."/>
            <person name="Cohen L."/>
        </authorList>
    </citation>
    <scope>NUCLEOTIDE SEQUENCE</scope>
    <source>
        <strain evidence="2">RCC2336</strain>
    </source>
</reference>
<name>A0A7S3E138_9CHLO</name>
<dbReference type="AlphaFoldDB" id="A0A7S3E138"/>
<dbReference type="InterPro" id="IPR045203">
    <property type="entry name" value="RanGAP1/2"/>
</dbReference>
<protein>
    <submittedName>
        <fullName evidence="2">Uncharacterized protein</fullName>
    </submittedName>
</protein>
<accession>A0A7S3E138</accession>
<evidence type="ECO:0000256" key="1">
    <source>
        <dbReference type="ARBA" id="ARBA00004430"/>
    </source>
</evidence>
<dbReference type="Pfam" id="PF13516">
    <property type="entry name" value="LRR_6"/>
    <property type="match status" value="4"/>
</dbReference>
<dbReference type="SUPFAM" id="SSF52047">
    <property type="entry name" value="RNI-like"/>
    <property type="match status" value="1"/>
</dbReference>
<dbReference type="EMBL" id="HBHV01003409">
    <property type="protein sequence ID" value="CAE0012532.1"/>
    <property type="molecule type" value="Transcribed_RNA"/>
</dbReference>
<organism evidence="2">
    <name type="scientific">Pycnococcus provasolii</name>
    <dbReference type="NCBI Taxonomy" id="41880"/>
    <lineage>
        <taxon>Eukaryota</taxon>
        <taxon>Viridiplantae</taxon>
        <taxon>Chlorophyta</taxon>
        <taxon>Pseudoscourfieldiophyceae</taxon>
        <taxon>Pseudoscourfieldiales</taxon>
        <taxon>Pycnococcaceae</taxon>
        <taxon>Pycnococcus</taxon>
    </lineage>
</organism>
<proteinExistence type="predicted"/>
<gene>
    <name evidence="2" type="ORF">PPRO1316_LOCUS2354</name>
</gene>
<dbReference type="PANTHER" id="PTHR46761">
    <property type="entry name" value="RAN GTPASE-ACTIVATING PROTEIN 1"/>
    <property type="match status" value="1"/>
</dbReference>
<dbReference type="InterPro" id="IPR032675">
    <property type="entry name" value="LRR_dom_sf"/>
</dbReference>
<dbReference type="PANTHER" id="PTHR46761:SF2">
    <property type="entry name" value="RAN GTPASE-ACTIVATING PROTEIN 1"/>
    <property type="match status" value="1"/>
</dbReference>
<comment type="subcellular location">
    <subcellularLocation>
        <location evidence="1">Cytoplasm</location>
        <location evidence="1">Cytoskeleton</location>
        <location evidence="1">Cilium axoneme</location>
    </subcellularLocation>
</comment>